<sequence>MTIKEIFYNLESDGDSKKGLKSSDSFASSNDQVTASPTHSNSVSSQSDSSDGNVIVSGDDSSERDSNTFEVSSQLLTVLHNLIYAFVGAIPDHWCELPQVDGYSHSDLKNLTIPRDGDDYDTCKQFRYTVSGSNLTVNRDDKFSCSNHEFDDSVFENTIVTDFNLVCKDDYLASTVQAMYMFGILCGSPCFGALSDQYGRKKTILIATIIFTLAGPLVALAPNFYILMIARFVLAFASPGVYGTSFVLVIEVLGPGWRGLAGNLFCLPFAVGYMLLPGVAYYIRNWRYLQLALSGPSLILLATWWFLPESPRWLLRRGRVEEAESILRQAAATNGRKKMLPTSFGDMVAKIGDYEKEETVSITWKKRLSSVLDGYASLLRSPKLRLRTLVIYFCWASISMIYYGVALNSPNLSADRYLYTFIGGVLEVPSYFMVPPLIRFLGRRPVFSGFLLICSASLLASLLFESGSVTIIILALFGKLVIGGAYSLVYLYATELMPTLLRTYGLGTASMVGRIGSIMAPYVVDLLGKENNTYPSIVFGSVSLIAGLLSILLPETRNRRLPETVDDIEFDKL</sequence>
<reference evidence="8 9" key="1">
    <citation type="submission" date="2015-12" db="EMBL/GenBank/DDBJ databases">
        <title>The genome of Folsomia candida.</title>
        <authorList>
            <person name="Faddeeva A."/>
            <person name="Derks M.F."/>
            <person name="Anvar Y."/>
            <person name="Smit S."/>
            <person name="Van Straalen N."/>
            <person name="Roelofs D."/>
        </authorList>
    </citation>
    <scope>NUCLEOTIDE SEQUENCE [LARGE SCALE GENOMIC DNA]</scope>
    <source>
        <strain evidence="8 9">VU population</strain>
        <tissue evidence="8">Whole body</tissue>
    </source>
</reference>
<dbReference type="InterPro" id="IPR020846">
    <property type="entry name" value="MFS_dom"/>
</dbReference>
<dbReference type="InterPro" id="IPR005828">
    <property type="entry name" value="MFS_sugar_transport-like"/>
</dbReference>
<dbReference type="OrthoDB" id="2544694at2759"/>
<dbReference type="PROSITE" id="PS50850">
    <property type="entry name" value="MFS"/>
    <property type="match status" value="1"/>
</dbReference>
<dbReference type="OMA" id="FASELMP"/>
<feature type="domain" description="Major facilitator superfamily (MFS) profile" evidence="7">
    <location>
        <begin position="126"/>
        <end position="558"/>
    </location>
</feature>
<keyword evidence="2 6" id="KW-0812">Transmembrane</keyword>
<dbReference type="PANTHER" id="PTHR24064">
    <property type="entry name" value="SOLUTE CARRIER FAMILY 22 MEMBER"/>
    <property type="match status" value="1"/>
</dbReference>
<dbReference type="InterPro" id="IPR036259">
    <property type="entry name" value="MFS_trans_sf"/>
</dbReference>
<feature type="compositionally biased region" description="Polar residues" evidence="5">
    <location>
        <begin position="26"/>
        <end position="39"/>
    </location>
</feature>
<name>A0A226EJS7_FOLCA</name>
<keyword evidence="4 6" id="KW-0472">Membrane</keyword>
<feature type="transmembrane region" description="Helical" evidence="6">
    <location>
        <begin position="536"/>
        <end position="553"/>
    </location>
</feature>
<organism evidence="8 9">
    <name type="scientific">Folsomia candida</name>
    <name type="common">Springtail</name>
    <dbReference type="NCBI Taxonomy" id="158441"/>
    <lineage>
        <taxon>Eukaryota</taxon>
        <taxon>Metazoa</taxon>
        <taxon>Ecdysozoa</taxon>
        <taxon>Arthropoda</taxon>
        <taxon>Hexapoda</taxon>
        <taxon>Collembola</taxon>
        <taxon>Entomobryomorpha</taxon>
        <taxon>Isotomoidea</taxon>
        <taxon>Isotomidae</taxon>
        <taxon>Proisotominae</taxon>
        <taxon>Folsomia</taxon>
    </lineage>
</organism>
<evidence type="ECO:0000256" key="1">
    <source>
        <dbReference type="ARBA" id="ARBA00004141"/>
    </source>
</evidence>
<dbReference type="CDD" id="cd17317">
    <property type="entry name" value="MFS_SLC22"/>
    <property type="match status" value="1"/>
</dbReference>
<evidence type="ECO:0000313" key="9">
    <source>
        <dbReference type="Proteomes" id="UP000198287"/>
    </source>
</evidence>
<feature type="transmembrane region" description="Helical" evidence="6">
    <location>
        <begin position="171"/>
        <end position="192"/>
    </location>
</feature>
<feature type="region of interest" description="Disordered" evidence="5">
    <location>
        <begin position="13"/>
        <end position="66"/>
    </location>
</feature>
<protein>
    <submittedName>
        <fullName evidence="8">Organic cation transporter protein</fullName>
    </submittedName>
</protein>
<dbReference type="EMBL" id="LNIX01000003">
    <property type="protein sequence ID" value="OXA57254.1"/>
    <property type="molecule type" value="Genomic_DNA"/>
</dbReference>
<evidence type="ECO:0000256" key="2">
    <source>
        <dbReference type="ARBA" id="ARBA00022692"/>
    </source>
</evidence>
<dbReference type="AlphaFoldDB" id="A0A226EJS7"/>
<gene>
    <name evidence="8" type="ORF">Fcan01_07735</name>
</gene>
<dbReference type="GO" id="GO:0022857">
    <property type="term" value="F:transmembrane transporter activity"/>
    <property type="evidence" value="ECO:0007669"/>
    <property type="project" value="InterPro"/>
</dbReference>
<dbReference type="SUPFAM" id="SSF103473">
    <property type="entry name" value="MFS general substrate transporter"/>
    <property type="match status" value="1"/>
</dbReference>
<evidence type="ECO:0000256" key="6">
    <source>
        <dbReference type="SAM" id="Phobius"/>
    </source>
</evidence>
<dbReference type="Gene3D" id="1.20.1250.20">
    <property type="entry name" value="MFS general substrate transporter like domains"/>
    <property type="match status" value="1"/>
</dbReference>
<evidence type="ECO:0000256" key="4">
    <source>
        <dbReference type="ARBA" id="ARBA00023136"/>
    </source>
</evidence>
<dbReference type="GO" id="GO:0016020">
    <property type="term" value="C:membrane"/>
    <property type="evidence" value="ECO:0007669"/>
    <property type="project" value="UniProtKB-SubCell"/>
</dbReference>
<comment type="caution">
    <text evidence="8">The sequence shown here is derived from an EMBL/GenBank/DDBJ whole genome shotgun (WGS) entry which is preliminary data.</text>
</comment>
<feature type="transmembrane region" description="Helical" evidence="6">
    <location>
        <begin position="204"/>
        <end position="226"/>
    </location>
</feature>
<feature type="transmembrane region" description="Helical" evidence="6">
    <location>
        <begin position="232"/>
        <end position="253"/>
    </location>
</feature>
<evidence type="ECO:0000259" key="7">
    <source>
        <dbReference type="PROSITE" id="PS50850"/>
    </source>
</evidence>
<keyword evidence="3 6" id="KW-1133">Transmembrane helix</keyword>
<feature type="transmembrane region" description="Helical" evidence="6">
    <location>
        <begin position="446"/>
        <end position="464"/>
    </location>
</feature>
<feature type="transmembrane region" description="Helical" evidence="6">
    <location>
        <begin position="417"/>
        <end position="434"/>
    </location>
</feature>
<feature type="compositionally biased region" description="Low complexity" evidence="5">
    <location>
        <begin position="40"/>
        <end position="54"/>
    </location>
</feature>
<feature type="transmembrane region" description="Helical" evidence="6">
    <location>
        <begin position="504"/>
        <end position="524"/>
    </location>
</feature>
<evidence type="ECO:0000313" key="8">
    <source>
        <dbReference type="EMBL" id="OXA57254.1"/>
    </source>
</evidence>
<evidence type="ECO:0000256" key="5">
    <source>
        <dbReference type="SAM" id="MobiDB-lite"/>
    </source>
</evidence>
<keyword evidence="9" id="KW-1185">Reference proteome</keyword>
<evidence type="ECO:0000256" key="3">
    <source>
        <dbReference type="ARBA" id="ARBA00022989"/>
    </source>
</evidence>
<feature type="transmembrane region" description="Helical" evidence="6">
    <location>
        <begin position="470"/>
        <end position="492"/>
    </location>
</feature>
<dbReference type="Proteomes" id="UP000198287">
    <property type="component" value="Unassembled WGS sequence"/>
</dbReference>
<proteinExistence type="predicted"/>
<accession>A0A226EJS7</accession>
<comment type="subcellular location">
    <subcellularLocation>
        <location evidence="1">Membrane</location>
        <topology evidence="1">Multi-pass membrane protein</topology>
    </subcellularLocation>
</comment>
<feature type="transmembrane region" description="Helical" evidence="6">
    <location>
        <begin position="260"/>
        <end position="283"/>
    </location>
</feature>
<feature type="transmembrane region" description="Helical" evidence="6">
    <location>
        <begin position="389"/>
        <end position="405"/>
    </location>
</feature>
<dbReference type="Pfam" id="PF00083">
    <property type="entry name" value="Sugar_tr"/>
    <property type="match status" value="1"/>
</dbReference>